<dbReference type="KEGG" id="dtm:BJL86_1532"/>
<sequence length="260" mass="29066">MALYEDAATVDLDWWNLKLWEHGVPVTLLGRGPDGEIIDTGIAEISRLDIFTHARFNGDVDDSPFVWAQGPATMERARNAERSNDAGHLLTLLYLCAAWSSGHPHRRNRRVFHRYSEHSGEGLCAEVPSALAASASFIEDRDLAFAVLQHPDTWLGRLEDGQNVPGLGPVVSTHFLAALSVARRAPRVVPVEPAAINMLIRCGWHEFDASESLTTRNFSVFQETIHDWAKEARTAPELVEMWLVKSWHELGSLDRRGVRS</sequence>
<accession>A0A173LKR4</accession>
<dbReference type="AlphaFoldDB" id="A0A173LKR4"/>
<gene>
    <name evidence="1" type="ORF">BJL86_1532</name>
</gene>
<dbReference type="Pfam" id="PF21790">
    <property type="entry name" value="OGG"/>
    <property type="match status" value="1"/>
</dbReference>
<reference evidence="1 2" key="1">
    <citation type="submission" date="2016-06" db="EMBL/GenBank/DDBJ databases">
        <title>Complete genome sequence of a saline-alkali tolerant type strain Dietzia timorensis ID05-A0528T.</title>
        <authorList>
            <person name="Wu X."/>
        </authorList>
    </citation>
    <scope>NUCLEOTIDE SEQUENCE [LARGE SCALE GENOMIC DNA]</scope>
    <source>
        <strain evidence="1 2">ID05-A0528</strain>
    </source>
</reference>
<protein>
    <submittedName>
        <fullName evidence="1">Uncharacterized protein</fullName>
    </submittedName>
</protein>
<dbReference type="Proteomes" id="UP000186104">
    <property type="component" value="Chromosome"/>
</dbReference>
<organism evidence="1 2">
    <name type="scientific">Dietzia timorensis</name>
    <dbReference type="NCBI Taxonomy" id="499555"/>
    <lineage>
        <taxon>Bacteria</taxon>
        <taxon>Bacillati</taxon>
        <taxon>Actinomycetota</taxon>
        <taxon>Actinomycetes</taxon>
        <taxon>Mycobacteriales</taxon>
        <taxon>Dietziaceae</taxon>
        <taxon>Dietzia</taxon>
    </lineage>
</organism>
<evidence type="ECO:0000313" key="1">
    <source>
        <dbReference type="EMBL" id="ANI92309.1"/>
    </source>
</evidence>
<keyword evidence="2" id="KW-1185">Reference proteome</keyword>
<name>A0A173LKR4_9ACTN</name>
<dbReference type="EMBL" id="CP015961">
    <property type="protein sequence ID" value="ANI92309.1"/>
    <property type="molecule type" value="Genomic_DNA"/>
</dbReference>
<dbReference type="RefSeq" id="WP_067471641.1">
    <property type="nucleotide sequence ID" value="NZ_CP015961.1"/>
</dbReference>
<evidence type="ECO:0000313" key="2">
    <source>
        <dbReference type="Proteomes" id="UP000186104"/>
    </source>
</evidence>
<dbReference type="OrthoDB" id="4370527at2"/>
<dbReference type="InterPro" id="IPR048868">
    <property type="entry name" value="OGG-like_put"/>
</dbReference>
<proteinExistence type="predicted"/>